<organism evidence="1 2">
    <name type="scientific">Bifidobacterium vansinderenii</name>
    <dbReference type="NCBI Taxonomy" id="1984871"/>
    <lineage>
        <taxon>Bacteria</taxon>
        <taxon>Bacillati</taxon>
        <taxon>Actinomycetota</taxon>
        <taxon>Actinomycetes</taxon>
        <taxon>Bifidobacteriales</taxon>
        <taxon>Bifidobacteriaceae</taxon>
        <taxon>Bifidobacterium</taxon>
    </lineage>
</organism>
<keyword evidence="2" id="KW-1185">Reference proteome</keyword>
<name>A0A229VZ88_9BIFI</name>
<dbReference type="AlphaFoldDB" id="A0A229VZ88"/>
<proteinExistence type="predicted"/>
<sequence>MEEHDSQILDYDVMTALAEQCRGLVRELDPDSDPVVGLDIDAGEMDLAIADALDALSVIPGYRNFCGALDSVSLVV</sequence>
<dbReference type="Proteomes" id="UP000215433">
    <property type="component" value="Unassembled WGS sequence"/>
</dbReference>
<dbReference type="RefSeq" id="WP_093960047.1">
    <property type="nucleotide sequence ID" value="NZ_NEWD01000007.1"/>
</dbReference>
<reference evidence="1 2" key="1">
    <citation type="submission" date="2017-05" db="EMBL/GenBank/DDBJ databases">
        <title>Bifidobacterium vansinderenii sp. nov.</title>
        <authorList>
            <person name="Lugli G.A."/>
            <person name="Duranti S."/>
            <person name="Mangifesta M."/>
        </authorList>
    </citation>
    <scope>NUCLEOTIDE SEQUENCE [LARGE SCALE GENOMIC DNA]</scope>
    <source>
        <strain evidence="1 2">Tam10B</strain>
    </source>
</reference>
<evidence type="ECO:0000313" key="1">
    <source>
        <dbReference type="EMBL" id="OXN00927.1"/>
    </source>
</evidence>
<dbReference type="EMBL" id="NEWD01000007">
    <property type="protein sequence ID" value="OXN00927.1"/>
    <property type="molecule type" value="Genomic_DNA"/>
</dbReference>
<protein>
    <submittedName>
        <fullName evidence="1">Uncharacterized protein</fullName>
    </submittedName>
</protein>
<evidence type="ECO:0000313" key="2">
    <source>
        <dbReference type="Proteomes" id="UP000215433"/>
    </source>
</evidence>
<comment type="caution">
    <text evidence="1">The sequence shown here is derived from an EMBL/GenBank/DDBJ whole genome shotgun (WGS) entry which is preliminary data.</text>
</comment>
<gene>
    <name evidence="1" type="ORF">Tam10B_0883</name>
</gene>
<accession>A0A229VZ88</accession>